<reference evidence="2" key="1">
    <citation type="journal article" date="2019" name="Int. J. Syst. Evol. Microbiol.">
        <title>The Global Catalogue of Microorganisms (GCM) 10K type strain sequencing project: providing services to taxonomists for standard genome sequencing and annotation.</title>
        <authorList>
            <consortium name="The Broad Institute Genomics Platform"/>
            <consortium name="The Broad Institute Genome Sequencing Center for Infectious Disease"/>
            <person name="Wu L."/>
            <person name="Ma J."/>
        </authorList>
    </citation>
    <scope>NUCLEOTIDE SEQUENCE [LARGE SCALE GENOMIC DNA]</scope>
    <source>
        <strain evidence="2">JCM 17705</strain>
    </source>
</reference>
<name>A0ABP8G094_9SPHI</name>
<comment type="caution">
    <text evidence="1">The sequence shown here is derived from an EMBL/GenBank/DDBJ whole genome shotgun (WGS) entry which is preliminary data.</text>
</comment>
<sequence>MAQFYNTNLYTVKGGLYPGLCVKERLRRRLTELFNRNYITQYIDMAAQDALPNACEMQLTTNILPDEDDGSVDFARLKLALEIWKGMNAEDRCAILQQFQTLFANRVSEASARGSIMTFCKVFICELSFVLLEGDAALN</sequence>
<evidence type="ECO:0000313" key="2">
    <source>
        <dbReference type="Proteomes" id="UP001500582"/>
    </source>
</evidence>
<gene>
    <name evidence="1" type="ORF">GCM10023149_10910</name>
</gene>
<protein>
    <submittedName>
        <fullName evidence="1">Uncharacterized protein</fullName>
    </submittedName>
</protein>
<accession>A0ABP8G094</accession>
<dbReference type="RefSeq" id="WP_345209996.1">
    <property type="nucleotide sequence ID" value="NZ_BAABFT010000002.1"/>
</dbReference>
<dbReference type="Proteomes" id="UP001500582">
    <property type="component" value="Unassembled WGS sequence"/>
</dbReference>
<evidence type="ECO:0000313" key="1">
    <source>
        <dbReference type="EMBL" id="GAA4314694.1"/>
    </source>
</evidence>
<proteinExistence type="predicted"/>
<dbReference type="EMBL" id="BAABFT010000002">
    <property type="protein sequence ID" value="GAA4314694.1"/>
    <property type="molecule type" value="Genomic_DNA"/>
</dbReference>
<organism evidence="1 2">
    <name type="scientific">Mucilaginibacter gynuensis</name>
    <dbReference type="NCBI Taxonomy" id="1302236"/>
    <lineage>
        <taxon>Bacteria</taxon>
        <taxon>Pseudomonadati</taxon>
        <taxon>Bacteroidota</taxon>
        <taxon>Sphingobacteriia</taxon>
        <taxon>Sphingobacteriales</taxon>
        <taxon>Sphingobacteriaceae</taxon>
        <taxon>Mucilaginibacter</taxon>
    </lineage>
</organism>
<keyword evidence="2" id="KW-1185">Reference proteome</keyword>